<proteinExistence type="predicted"/>
<gene>
    <name evidence="1" type="ORF">PISMIDRAFT_683717</name>
</gene>
<protein>
    <submittedName>
        <fullName evidence="1">Uncharacterized protein</fullName>
    </submittedName>
</protein>
<evidence type="ECO:0000313" key="2">
    <source>
        <dbReference type="Proteomes" id="UP000054018"/>
    </source>
</evidence>
<dbReference type="EMBL" id="KN833795">
    <property type="protein sequence ID" value="KIK18878.1"/>
    <property type="molecule type" value="Genomic_DNA"/>
</dbReference>
<dbReference type="HOGENOM" id="CLU_1960432_0_0_1"/>
<name>A0A0C9ZG07_9AGAM</name>
<accession>A0A0C9ZG07</accession>
<dbReference type="AlphaFoldDB" id="A0A0C9ZG07"/>
<dbReference type="OrthoDB" id="10630202at2759"/>
<dbReference type="Proteomes" id="UP000054018">
    <property type="component" value="Unassembled WGS sequence"/>
</dbReference>
<reference evidence="1 2" key="1">
    <citation type="submission" date="2014-04" db="EMBL/GenBank/DDBJ databases">
        <authorList>
            <consortium name="DOE Joint Genome Institute"/>
            <person name="Kuo A."/>
            <person name="Kohler A."/>
            <person name="Costa M.D."/>
            <person name="Nagy L.G."/>
            <person name="Floudas D."/>
            <person name="Copeland A."/>
            <person name="Barry K.W."/>
            <person name="Cichocki N."/>
            <person name="Veneault-Fourrey C."/>
            <person name="LaButti K."/>
            <person name="Lindquist E.A."/>
            <person name="Lipzen A."/>
            <person name="Lundell T."/>
            <person name="Morin E."/>
            <person name="Murat C."/>
            <person name="Sun H."/>
            <person name="Tunlid A."/>
            <person name="Henrissat B."/>
            <person name="Grigoriev I.V."/>
            <person name="Hibbett D.S."/>
            <person name="Martin F."/>
            <person name="Nordberg H.P."/>
            <person name="Cantor M.N."/>
            <person name="Hua S.X."/>
        </authorList>
    </citation>
    <scope>NUCLEOTIDE SEQUENCE [LARGE SCALE GENOMIC DNA]</scope>
    <source>
        <strain evidence="1 2">441</strain>
    </source>
</reference>
<evidence type="ECO:0000313" key="1">
    <source>
        <dbReference type="EMBL" id="KIK18878.1"/>
    </source>
</evidence>
<keyword evidence="2" id="KW-1185">Reference proteome</keyword>
<sequence>MHLLPPLHSYTPLSVPLTPNGFYRRLGVSEFLAYSTNPTTSACPSPNADNGFLHFHSENMPAAAVKYLVTSVSARSKSCYIEQIPQEQGKIFVIDNIAKSFHVDIFEGLQLFHPRLIYTTPEGWLSCH</sequence>
<reference evidence="2" key="2">
    <citation type="submission" date="2015-01" db="EMBL/GenBank/DDBJ databases">
        <title>Evolutionary Origins and Diversification of the Mycorrhizal Mutualists.</title>
        <authorList>
            <consortium name="DOE Joint Genome Institute"/>
            <consortium name="Mycorrhizal Genomics Consortium"/>
            <person name="Kohler A."/>
            <person name="Kuo A."/>
            <person name="Nagy L.G."/>
            <person name="Floudas D."/>
            <person name="Copeland A."/>
            <person name="Barry K.W."/>
            <person name="Cichocki N."/>
            <person name="Veneault-Fourrey C."/>
            <person name="LaButti K."/>
            <person name="Lindquist E.A."/>
            <person name="Lipzen A."/>
            <person name="Lundell T."/>
            <person name="Morin E."/>
            <person name="Murat C."/>
            <person name="Riley R."/>
            <person name="Ohm R."/>
            <person name="Sun H."/>
            <person name="Tunlid A."/>
            <person name="Henrissat B."/>
            <person name="Grigoriev I.V."/>
            <person name="Hibbett D.S."/>
            <person name="Martin F."/>
        </authorList>
    </citation>
    <scope>NUCLEOTIDE SEQUENCE [LARGE SCALE GENOMIC DNA]</scope>
    <source>
        <strain evidence="2">441</strain>
    </source>
</reference>
<organism evidence="1 2">
    <name type="scientific">Pisolithus microcarpus 441</name>
    <dbReference type="NCBI Taxonomy" id="765257"/>
    <lineage>
        <taxon>Eukaryota</taxon>
        <taxon>Fungi</taxon>
        <taxon>Dikarya</taxon>
        <taxon>Basidiomycota</taxon>
        <taxon>Agaricomycotina</taxon>
        <taxon>Agaricomycetes</taxon>
        <taxon>Agaricomycetidae</taxon>
        <taxon>Boletales</taxon>
        <taxon>Sclerodermatineae</taxon>
        <taxon>Pisolithaceae</taxon>
        <taxon>Pisolithus</taxon>
    </lineage>
</organism>